<dbReference type="Proteomes" id="UP000004947">
    <property type="component" value="Unassembled WGS sequence"/>
</dbReference>
<dbReference type="EMBL" id="ABCK01000033">
    <property type="protein sequence ID" value="EDM25234.1"/>
    <property type="molecule type" value="Genomic_DNA"/>
</dbReference>
<keyword evidence="1" id="KW-1133">Transmembrane helix</keyword>
<organism evidence="2 3">
    <name type="scientific">Lentisphaera araneosa HTCC2155</name>
    <dbReference type="NCBI Taxonomy" id="313628"/>
    <lineage>
        <taxon>Bacteria</taxon>
        <taxon>Pseudomonadati</taxon>
        <taxon>Lentisphaerota</taxon>
        <taxon>Lentisphaeria</taxon>
        <taxon>Lentisphaerales</taxon>
        <taxon>Lentisphaeraceae</taxon>
        <taxon>Lentisphaera</taxon>
    </lineage>
</organism>
<accession>A6DSU4</accession>
<dbReference type="STRING" id="313628.LNTAR_24683"/>
<dbReference type="AlphaFoldDB" id="A6DSU4"/>
<evidence type="ECO:0000313" key="2">
    <source>
        <dbReference type="EMBL" id="EDM25234.1"/>
    </source>
</evidence>
<dbReference type="RefSeq" id="WP_007280903.1">
    <property type="nucleotide sequence ID" value="NZ_ABCK01000033.1"/>
</dbReference>
<keyword evidence="1" id="KW-0812">Transmembrane</keyword>
<reference evidence="2 3" key="1">
    <citation type="journal article" date="2010" name="J. Bacteriol.">
        <title>Genome sequence of Lentisphaera araneosa HTCC2155T, the type species of the order Lentisphaerales in the phylum Lentisphaerae.</title>
        <authorList>
            <person name="Thrash J.C."/>
            <person name="Cho J.C."/>
            <person name="Vergin K.L."/>
            <person name="Morris R.M."/>
            <person name="Giovannoni S.J."/>
        </authorList>
    </citation>
    <scope>NUCLEOTIDE SEQUENCE [LARGE SCALE GENOMIC DNA]</scope>
    <source>
        <strain evidence="2 3">HTCC2155</strain>
    </source>
</reference>
<keyword evidence="1" id="KW-0472">Membrane</keyword>
<sequence>MKDKILGIIKDNKANVSLLLVVIVVSVVLFKLSFVYKAETKKLQEDKVRLGNDTQQINATQFRLDGSNDTLAKKNDEVLKAGFNEYYGELIESFNHDQSAVAQMRAEDVQDKFLESLESLRNICSSSNVELAEEFKFSFDDEVSRIFKMEPRDKVKVMEQLMAVENLVKIIASSSVKSITSIGRPNILAETVVKESYAKVYTFSLVLQMEPNSFGSLLNKISNDKQFYYRVNSVRLVTDAQVDKDLNPLNLSKKVEVEEEDKKPVAQSIDDLLTGVDTGLPLEEEVEVEEKPKERVNIKAFEAPLQTVTISLDWIQFKETYLEK</sequence>
<protein>
    <submittedName>
        <fullName evidence="2">Uncharacterized protein</fullName>
    </submittedName>
</protein>
<gene>
    <name evidence="2" type="ORF">LNTAR_24683</name>
</gene>
<evidence type="ECO:0000256" key="1">
    <source>
        <dbReference type="SAM" id="Phobius"/>
    </source>
</evidence>
<keyword evidence="3" id="KW-1185">Reference proteome</keyword>
<proteinExistence type="predicted"/>
<feature type="transmembrane region" description="Helical" evidence="1">
    <location>
        <begin position="16"/>
        <end position="36"/>
    </location>
</feature>
<name>A6DSU4_9BACT</name>
<comment type="caution">
    <text evidence="2">The sequence shown here is derived from an EMBL/GenBank/DDBJ whole genome shotgun (WGS) entry which is preliminary data.</text>
</comment>
<evidence type="ECO:0000313" key="3">
    <source>
        <dbReference type="Proteomes" id="UP000004947"/>
    </source>
</evidence>